<dbReference type="InterPro" id="IPR000832">
    <property type="entry name" value="GPCR_2_secretin-like"/>
</dbReference>
<dbReference type="Proteomes" id="UP000515145">
    <property type="component" value="Chromosome 24"/>
</dbReference>
<dbReference type="PANTHER" id="PTHR12011">
    <property type="entry name" value="ADHESION G-PROTEIN COUPLED RECEPTOR"/>
    <property type="match status" value="1"/>
</dbReference>
<evidence type="ECO:0000313" key="11">
    <source>
        <dbReference type="RefSeq" id="XP_028253934.1"/>
    </source>
</evidence>
<protein>
    <submittedName>
        <fullName evidence="11">Adhesion G-protein coupled receptor G2-like</fullName>
    </submittedName>
</protein>
<dbReference type="GO" id="GO:0007189">
    <property type="term" value="P:adenylate cyclase-activating G protein-coupled receptor signaling pathway"/>
    <property type="evidence" value="ECO:0007669"/>
    <property type="project" value="TreeGrafter"/>
</dbReference>
<dbReference type="GO" id="GO:0004930">
    <property type="term" value="F:G protein-coupled receptor activity"/>
    <property type="evidence" value="ECO:0007669"/>
    <property type="project" value="InterPro"/>
</dbReference>
<evidence type="ECO:0000256" key="6">
    <source>
        <dbReference type="SAM" id="Phobius"/>
    </source>
</evidence>
<dbReference type="SMART" id="SM00303">
    <property type="entry name" value="GPS"/>
    <property type="match status" value="1"/>
</dbReference>
<feature type="transmembrane region" description="Helical" evidence="6">
    <location>
        <begin position="448"/>
        <end position="468"/>
    </location>
</feature>
<feature type="transmembrane region" description="Helical" evidence="6">
    <location>
        <begin position="413"/>
        <end position="436"/>
    </location>
</feature>
<organism evidence="10 11">
    <name type="scientific">Parambassis ranga</name>
    <name type="common">Indian glassy fish</name>
    <dbReference type="NCBI Taxonomy" id="210632"/>
    <lineage>
        <taxon>Eukaryota</taxon>
        <taxon>Metazoa</taxon>
        <taxon>Chordata</taxon>
        <taxon>Craniata</taxon>
        <taxon>Vertebrata</taxon>
        <taxon>Euteleostomi</taxon>
        <taxon>Actinopterygii</taxon>
        <taxon>Neopterygii</taxon>
        <taxon>Teleostei</taxon>
        <taxon>Neoteleostei</taxon>
        <taxon>Acanthomorphata</taxon>
        <taxon>Ovalentaria</taxon>
        <taxon>Ambassidae</taxon>
        <taxon>Parambassis</taxon>
    </lineage>
</organism>
<evidence type="ECO:0000256" key="3">
    <source>
        <dbReference type="ARBA" id="ARBA00022989"/>
    </source>
</evidence>
<dbReference type="PRINTS" id="PR00249">
    <property type="entry name" value="GPCRSECRETIN"/>
</dbReference>
<dbReference type="GO" id="GO:0007166">
    <property type="term" value="P:cell surface receptor signaling pathway"/>
    <property type="evidence" value="ECO:0007669"/>
    <property type="project" value="InterPro"/>
</dbReference>
<evidence type="ECO:0000256" key="2">
    <source>
        <dbReference type="ARBA" id="ARBA00022692"/>
    </source>
</evidence>
<feature type="chain" id="PRO_5027560250" evidence="7">
    <location>
        <begin position="23"/>
        <end position="700"/>
    </location>
</feature>
<keyword evidence="2 6" id="KW-0812">Transmembrane</keyword>
<evidence type="ECO:0000256" key="7">
    <source>
        <dbReference type="SAM" id="SignalP"/>
    </source>
</evidence>
<dbReference type="PROSITE" id="PS50261">
    <property type="entry name" value="G_PROTEIN_RECEP_F2_4"/>
    <property type="match status" value="1"/>
</dbReference>
<dbReference type="PROSITE" id="PS50221">
    <property type="entry name" value="GAIN_B"/>
    <property type="match status" value="1"/>
</dbReference>
<proteinExistence type="predicted"/>
<dbReference type="InterPro" id="IPR017981">
    <property type="entry name" value="GPCR_2-like_7TM"/>
</dbReference>
<dbReference type="Pfam" id="PF01825">
    <property type="entry name" value="GPS"/>
    <property type="match status" value="1"/>
</dbReference>
<dbReference type="GeneID" id="114429219"/>
<dbReference type="InParanoid" id="A0A6P7HZI4"/>
<feature type="domain" description="GAIN-B" evidence="8">
    <location>
        <begin position="254"/>
        <end position="402"/>
    </location>
</feature>
<feature type="transmembrane region" description="Helical" evidence="6">
    <location>
        <begin position="616"/>
        <end position="636"/>
    </location>
</feature>
<dbReference type="InterPro" id="IPR046338">
    <property type="entry name" value="GAIN_dom_sf"/>
</dbReference>
<feature type="transmembrane region" description="Helical" evidence="6">
    <location>
        <begin position="642"/>
        <end position="661"/>
    </location>
</feature>
<feature type="signal peptide" evidence="7">
    <location>
        <begin position="1"/>
        <end position="22"/>
    </location>
</feature>
<feature type="transmembrane region" description="Helical" evidence="6">
    <location>
        <begin position="572"/>
        <end position="595"/>
    </location>
</feature>
<dbReference type="Gene3D" id="1.20.1070.10">
    <property type="entry name" value="Rhodopsin 7-helix transmembrane proteins"/>
    <property type="match status" value="1"/>
</dbReference>
<sequence length="700" mass="78676">MKPHIWMIWILLVGSLWFVSLSSSPSPVKTPDNFENCFKKTETTIVVVDNFYGCITASKWNYNGDSCIIFVKRNITKSMLKLETWPQIEKDKDDFRVYLSKWHTNRDINMYILNGKNCSAYQSVDRDTKCRNFTNDPCEIRCVPLNSVCSKSTYDAASCGNKNNIMDRYLINITTPTIQCINCDNPVKKPDGEMVLNITIKTDNGGSVDASQAAELVRDMSNLVKNMNGSSAELKVGAGITGVLVKQREPEDVSEVSFAYTKPNQSINIIEDRNSLDGFSRSVTVSKEAFKKSQATNTTQPFAAVFRFTNLAKDENNSTVLGNEVLAVEMGTTIANLTDKININFKKIKFKGIPSCHSWNGNGSKPNWTDDGCTTIEEGENITCRCSHLTFFAILLTPLNETIPSSDLHNLTIITQVGCGVSMFFLSITLFMHFLLRRKKASRATQILIHLVMAMFLLDFTFLINTYVANVNSDVACKIMAALMHYFMLATFTWFAVHAFHLCLQLYMRGKIVIHHYMLKVSVTSWVLPSVVGIVLLSVGKYGQQTIYADKPENNVAMCWITDNNTHYLVNIGYYVLVFLFTFTTFIVILSWLFCLKRSKATNLQMSHNGKNIMTIMGLCCMLGITWGFAFFAYGVLQIPAYYIFTILNSFQGLFLFIYYYNNSHSAEPTSQSGPGNLSSTSSTGTLKTALDTCENPYVN</sequence>
<dbReference type="GO" id="GO:0005886">
    <property type="term" value="C:plasma membrane"/>
    <property type="evidence" value="ECO:0007669"/>
    <property type="project" value="TreeGrafter"/>
</dbReference>
<feature type="domain" description="G-protein coupled receptors family 2 profile 2" evidence="9">
    <location>
        <begin position="411"/>
        <end position="664"/>
    </location>
</feature>
<feature type="transmembrane region" description="Helical" evidence="6">
    <location>
        <begin position="483"/>
        <end position="507"/>
    </location>
</feature>
<keyword evidence="10" id="KW-1185">Reference proteome</keyword>
<keyword evidence="4 6" id="KW-0472">Membrane</keyword>
<evidence type="ECO:0000259" key="8">
    <source>
        <dbReference type="PROSITE" id="PS50221"/>
    </source>
</evidence>
<gene>
    <name evidence="11" type="primary">LOC114429219</name>
</gene>
<accession>A0A6P7HZI4</accession>
<dbReference type="InterPro" id="IPR057244">
    <property type="entry name" value="GAIN_B"/>
</dbReference>
<reference evidence="11" key="1">
    <citation type="submission" date="2025-08" db="UniProtKB">
        <authorList>
            <consortium name="RefSeq"/>
        </authorList>
    </citation>
    <scope>IDENTIFICATION</scope>
</reference>
<dbReference type="Gene3D" id="2.60.220.50">
    <property type="match status" value="1"/>
</dbReference>
<dbReference type="OrthoDB" id="8951579at2759"/>
<evidence type="ECO:0000256" key="1">
    <source>
        <dbReference type="ARBA" id="ARBA00004141"/>
    </source>
</evidence>
<evidence type="ECO:0000313" key="10">
    <source>
        <dbReference type="Proteomes" id="UP000515145"/>
    </source>
</evidence>
<keyword evidence="3 6" id="KW-1133">Transmembrane helix</keyword>
<evidence type="ECO:0000256" key="5">
    <source>
        <dbReference type="ARBA" id="ARBA00023157"/>
    </source>
</evidence>
<feature type="transmembrane region" description="Helical" evidence="6">
    <location>
        <begin position="519"/>
        <end position="539"/>
    </location>
</feature>
<comment type="subcellular location">
    <subcellularLocation>
        <location evidence="1">Membrane</location>
        <topology evidence="1">Multi-pass membrane protein</topology>
    </subcellularLocation>
</comment>
<dbReference type="RefSeq" id="XP_028253934.1">
    <property type="nucleotide sequence ID" value="XM_028398133.1"/>
</dbReference>
<evidence type="ECO:0000259" key="9">
    <source>
        <dbReference type="PROSITE" id="PS50261"/>
    </source>
</evidence>
<name>A0A6P7HZI4_9TELE</name>
<keyword evidence="7" id="KW-0732">Signal</keyword>
<dbReference type="Pfam" id="PF00002">
    <property type="entry name" value="7tm_2"/>
    <property type="match status" value="1"/>
</dbReference>
<dbReference type="SUPFAM" id="SSF81321">
    <property type="entry name" value="Family A G protein-coupled receptor-like"/>
    <property type="match status" value="1"/>
</dbReference>
<evidence type="ECO:0000256" key="4">
    <source>
        <dbReference type="ARBA" id="ARBA00023136"/>
    </source>
</evidence>
<keyword evidence="5" id="KW-1015">Disulfide bond</keyword>
<dbReference type="InterPro" id="IPR000203">
    <property type="entry name" value="GPS"/>
</dbReference>
<dbReference type="PANTHER" id="PTHR12011:SF474">
    <property type="entry name" value="ADHESION G PROTEIN-COUPLED RECEPTOR G11-RELATED"/>
    <property type="match status" value="1"/>
</dbReference>
<dbReference type="AlphaFoldDB" id="A0A6P7HZI4"/>